<keyword evidence="4 8" id="KW-0479">Metal-binding</keyword>
<keyword evidence="6 8" id="KW-0862">Zinc</keyword>
<evidence type="ECO:0000256" key="1">
    <source>
        <dbReference type="ARBA" id="ARBA00004984"/>
    </source>
</evidence>
<comment type="pathway">
    <text evidence="1 8">Purine metabolism; guanine degradation; xanthine from guanine: step 1/1.</text>
</comment>
<dbReference type="UniPathway" id="UPA00603">
    <property type="reaction ID" value="UER00660"/>
</dbReference>
<evidence type="ECO:0000256" key="4">
    <source>
        <dbReference type="ARBA" id="ARBA00022723"/>
    </source>
</evidence>
<dbReference type="GO" id="GO:0005829">
    <property type="term" value="C:cytosol"/>
    <property type="evidence" value="ECO:0007669"/>
    <property type="project" value="TreeGrafter"/>
</dbReference>
<keyword evidence="5 8" id="KW-0378">Hydrolase</keyword>
<evidence type="ECO:0000256" key="5">
    <source>
        <dbReference type="ARBA" id="ARBA00022801"/>
    </source>
</evidence>
<reference evidence="10 11" key="1">
    <citation type="submission" date="2018-10" db="EMBL/GenBank/DDBJ databases">
        <title>Transmission dynamics of multidrug resistant bacteria on intensive care unit surfaces.</title>
        <authorList>
            <person name="D'Souza A.W."/>
            <person name="Potter R.F."/>
            <person name="Wallace M."/>
            <person name="Shupe A."/>
            <person name="Patel S."/>
            <person name="Sun S."/>
            <person name="Gul D."/>
            <person name="Kwon J.H."/>
            <person name="Andleeb S."/>
            <person name="Burnham C.-A.D."/>
            <person name="Dantas G."/>
        </authorList>
    </citation>
    <scope>NUCLEOTIDE SEQUENCE [LARGE SCALE GENOMIC DNA]</scope>
    <source>
        <strain evidence="10 11">EC_073</strain>
    </source>
</reference>
<protein>
    <recommendedName>
        <fullName evidence="3 7">Guanine deaminase</fullName>
        <shortName evidence="8">Guanase</shortName>
        <ecNumber evidence="3 7">3.5.4.3</ecNumber>
    </recommendedName>
    <alternativeName>
        <fullName evidence="8">Guanine aminohydrolase</fullName>
    </alternativeName>
</protein>
<comment type="similarity">
    <text evidence="2 8">Belongs to the metallo-dependent hydrolases superfamily. ATZ/TRZ family.</text>
</comment>
<dbReference type="InterPro" id="IPR051607">
    <property type="entry name" value="Metallo-dep_hydrolases"/>
</dbReference>
<dbReference type="EMBL" id="RHWT01000014">
    <property type="protein sequence ID" value="RSB30535.1"/>
    <property type="molecule type" value="Genomic_DNA"/>
</dbReference>
<dbReference type="Pfam" id="PF01979">
    <property type="entry name" value="Amidohydro_1"/>
    <property type="match status" value="1"/>
</dbReference>
<dbReference type="Gene3D" id="3.20.20.140">
    <property type="entry name" value="Metal-dependent hydrolases"/>
    <property type="match status" value="1"/>
</dbReference>
<comment type="function">
    <text evidence="8">Catalyzes the hydrolytic deamination of guanine, producing xanthine and ammonia.</text>
</comment>
<gene>
    <name evidence="10" type="primary">guaD</name>
    <name evidence="10" type="ORF">EGK68_12250</name>
</gene>
<dbReference type="NCBIfam" id="TIGR02967">
    <property type="entry name" value="guan_deamin"/>
    <property type="match status" value="1"/>
</dbReference>
<dbReference type="AlphaFoldDB" id="A0A427KLD2"/>
<dbReference type="Gene3D" id="2.30.40.10">
    <property type="entry name" value="Urease, subunit C, domain 1"/>
    <property type="match status" value="1"/>
</dbReference>
<evidence type="ECO:0000259" key="9">
    <source>
        <dbReference type="Pfam" id="PF01979"/>
    </source>
</evidence>
<accession>A0A427KLD2</accession>
<dbReference type="SUPFAM" id="SSF51338">
    <property type="entry name" value="Composite domain of metallo-dependent hydrolases"/>
    <property type="match status" value="1"/>
</dbReference>
<dbReference type="SUPFAM" id="SSF51556">
    <property type="entry name" value="Metallo-dependent hydrolases"/>
    <property type="match status" value="1"/>
</dbReference>
<organism evidence="10 11">
    <name type="scientific">Enterobacter cloacae</name>
    <dbReference type="NCBI Taxonomy" id="550"/>
    <lineage>
        <taxon>Bacteria</taxon>
        <taxon>Pseudomonadati</taxon>
        <taxon>Pseudomonadota</taxon>
        <taxon>Gammaproteobacteria</taxon>
        <taxon>Enterobacterales</taxon>
        <taxon>Enterobacteriaceae</taxon>
        <taxon>Enterobacter</taxon>
        <taxon>Enterobacter cloacae complex</taxon>
    </lineage>
</organism>
<dbReference type="InterPro" id="IPR014311">
    <property type="entry name" value="Guanine_deaminase"/>
</dbReference>
<dbReference type="GO" id="GO:0008892">
    <property type="term" value="F:guanine deaminase activity"/>
    <property type="evidence" value="ECO:0007669"/>
    <property type="project" value="UniProtKB-UniRule"/>
</dbReference>
<sequence length="465" mass="50842">MKKDDDMNTLHAFPWQQVVSAQGYTAESKDRVTHFSDTLFCIDGSGTIVDIIQGDDGAFRPVRDAARKAGKLTELSSDQYLLPGLIDLHVHAPQWPQMGKALDKPLAEWLNDYTFPLEAKYADIAFACRHYTELVNVLLANGTTTAVYFATLHTESSVELARICLAQGQRALVGRVAMDDPSQCPDYYRDESAETAIAGTRSFIHAVAQLPGNTAKRVLPVITPRFIPSCTDALLEGLGEIATETGCHVQTHCSESDWEHAYVKQRLGKTDTTALRDFGLLTRKTVLAHSNHIEDDDADLIKQTQAGVAHCPLSNFYFANAVFPLRAMLDRGLHVGLGTDIAGGHSPSVFDACRHAMTASKALNDGVDARIAAEQRGRPGSAINFREAFWLATGGAGEVLDLRVGKLAVGYQFDAIVIDTRAAGSDIYIDTAEDAPEDRLQKIIYNARRNNISRVWVDGKAVNIQ</sequence>
<evidence type="ECO:0000256" key="8">
    <source>
        <dbReference type="RuleBase" id="RU366009"/>
    </source>
</evidence>
<dbReference type="PANTHER" id="PTHR11271">
    <property type="entry name" value="GUANINE DEAMINASE"/>
    <property type="match status" value="1"/>
</dbReference>
<evidence type="ECO:0000313" key="10">
    <source>
        <dbReference type="EMBL" id="RSB30535.1"/>
    </source>
</evidence>
<dbReference type="InterPro" id="IPR011059">
    <property type="entry name" value="Metal-dep_hydrolase_composite"/>
</dbReference>
<dbReference type="InterPro" id="IPR006680">
    <property type="entry name" value="Amidohydro-rel"/>
</dbReference>
<dbReference type="InterPro" id="IPR032466">
    <property type="entry name" value="Metal_Hydrolase"/>
</dbReference>
<dbReference type="EC" id="3.5.4.3" evidence="3 7"/>
<dbReference type="GO" id="GO:0006147">
    <property type="term" value="P:guanine catabolic process"/>
    <property type="evidence" value="ECO:0007669"/>
    <property type="project" value="UniProtKB-UniRule"/>
</dbReference>
<evidence type="ECO:0000256" key="2">
    <source>
        <dbReference type="ARBA" id="ARBA00006745"/>
    </source>
</evidence>
<comment type="catalytic activity">
    <reaction evidence="8">
        <text>guanine + H2O + H(+) = xanthine + NH4(+)</text>
        <dbReference type="Rhea" id="RHEA:14665"/>
        <dbReference type="ChEBI" id="CHEBI:15377"/>
        <dbReference type="ChEBI" id="CHEBI:15378"/>
        <dbReference type="ChEBI" id="CHEBI:16235"/>
        <dbReference type="ChEBI" id="CHEBI:17712"/>
        <dbReference type="ChEBI" id="CHEBI:28938"/>
        <dbReference type="EC" id="3.5.4.3"/>
    </reaction>
</comment>
<feature type="domain" description="Amidohydrolase-related" evidence="9">
    <location>
        <begin position="80"/>
        <end position="462"/>
    </location>
</feature>
<dbReference type="PANTHER" id="PTHR11271:SF6">
    <property type="entry name" value="GUANINE DEAMINASE"/>
    <property type="match status" value="1"/>
</dbReference>
<evidence type="ECO:0000313" key="11">
    <source>
        <dbReference type="Proteomes" id="UP000275321"/>
    </source>
</evidence>
<dbReference type="Proteomes" id="UP000275321">
    <property type="component" value="Unassembled WGS sequence"/>
</dbReference>
<evidence type="ECO:0000256" key="7">
    <source>
        <dbReference type="NCBIfam" id="TIGR02967"/>
    </source>
</evidence>
<comment type="caution">
    <text evidence="10">The sequence shown here is derived from an EMBL/GenBank/DDBJ whole genome shotgun (WGS) entry which is preliminary data.</text>
</comment>
<dbReference type="GO" id="GO:0008270">
    <property type="term" value="F:zinc ion binding"/>
    <property type="evidence" value="ECO:0007669"/>
    <property type="project" value="UniProtKB-UniRule"/>
</dbReference>
<comment type="cofactor">
    <cofactor evidence="8">
        <name>Zn(2+)</name>
        <dbReference type="ChEBI" id="CHEBI:29105"/>
    </cofactor>
    <text evidence="8">Binds 1 zinc ion per subunit.</text>
</comment>
<evidence type="ECO:0000256" key="3">
    <source>
        <dbReference type="ARBA" id="ARBA00012781"/>
    </source>
</evidence>
<evidence type="ECO:0000256" key="6">
    <source>
        <dbReference type="ARBA" id="ARBA00022833"/>
    </source>
</evidence>
<name>A0A427KLD2_ENTCL</name>
<proteinExistence type="inferred from homology"/>